<comment type="caution">
    <text evidence="1">The sequence shown here is derived from an EMBL/GenBank/DDBJ whole genome shotgun (WGS) entry which is preliminary data.</text>
</comment>
<sequence length="126" mass="13850">MGVYVTSEDVAARFEGQLSGEQLSWIDIKILDAEALLATYIPRLENFETSTGLDQANAKRIISDAILRVLRNPAGLQQEEAGPWRVVRSATAASGSLFFTTDELSAFRSAPRRRVGNLGMAPPRWV</sequence>
<proteinExistence type="predicted"/>
<evidence type="ECO:0000313" key="1">
    <source>
        <dbReference type="EMBL" id="NKT77249.1"/>
    </source>
</evidence>
<dbReference type="AlphaFoldDB" id="A0A9Q5EVQ4"/>
<evidence type="ECO:0000313" key="2">
    <source>
        <dbReference type="Proteomes" id="UP000603463"/>
    </source>
</evidence>
<dbReference type="EMBL" id="WVBC01000002">
    <property type="protein sequence ID" value="NKT77249.1"/>
    <property type="molecule type" value="Genomic_DNA"/>
</dbReference>
<dbReference type="Proteomes" id="UP000603463">
    <property type="component" value="Unassembled WGS sequence"/>
</dbReference>
<accession>A0A9Q5EVQ4</accession>
<name>A0A9Q5EVQ4_RHOHA</name>
<reference evidence="1" key="1">
    <citation type="journal article" date="2020" name="Environ. Microbiol.">
        <title>The novel and transferable erm(51) gene confers Macrolides, Lincosamides, and Streptogramins B (MLSB) resistance to clonal Rhodococcus equi in the environment.</title>
        <authorList>
            <person name="Huber L."/>
            <person name="Giguere S."/>
            <person name="Slovis N.M."/>
            <person name="Alvarez-Narvaez S."/>
            <person name="Hart K.A."/>
            <person name="Greiter M."/>
            <person name="Morris E.R.A."/>
            <person name="Cohen N.D."/>
        </authorList>
    </citation>
    <scope>NUCLEOTIDE SEQUENCE</scope>
    <source>
        <strain evidence="1">Lh_116_1</strain>
    </source>
</reference>
<organism evidence="1 2">
    <name type="scientific">Rhodococcus hoagii</name>
    <name type="common">Corynebacterium equii</name>
    <dbReference type="NCBI Taxonomy" id="43767"/>
    <lineage>
        <taxon>Bacteria</taxon>
        <taxon>Bacillati</taxon>
        <taxon>Actinomycetota</taxon>
        <taxon>Actinomycetes</taxon>
        <taxon>Mycobacteriales</taxon>
        <taxon>Nocardiaceae</taxon>
        <taxon>Prescottella</taxon>
    </lineage>
</organism>
<gene>
    <name evidence="1" type="ORF">GS882_03305</name>
</gene>
<protein>
    <recommendedName>
        <fullName evidence="3">Head-to-tail adaptor</fullName>
    </recommendedName>
</protein>
<evidence type="ECO:0008006" key="3">
    <source>
        <dbReference type="Google" id="ProtNLM"/>
    </source>
</evidence>